<evidence type="ECO:0000259" key="9">
    <source>
        <dbReference type="PROSITE" id="PS51847"/>
    </source>
</evidence>
<dbReference type="Proteomes" id="UP001438707">
    <property type="component" value="Unassembled WGS sequence"/>
</dbReference>
<dbReference type="GO" id="GO:0008289">
    <property type="term" value="F:lipid binding"/>
    <property type="evidence" value="ECO:0007669"/>
    <property type="project" value="UniProtKB-KW"/>
</dbReference>
<protein>
    <submittedName>
        <fullName evidence="10">Uncharacterized protein</fullName>
    </submittedName>
</protein>
<keyword evidence="6" id="KW-0175">Coiled coil</keyword>
<feature type="compositionally biased region" description="Basic and acidic residues" evidence="7">
    <location>
        <begin position="665"/>
        <end position="676"/>
    </location>
</feature>
<dbReference type="SUPFAM" id="SSF49562">
    <property type="entry name" value="C2 domain (Calcium/lipid-binding domain, CaLB)"/>
    <property type="match status" value="1"/>
</dbReference>
<feature type="compositionally biased region" description="Basic and acidic residues" evidence="7">
    <location>
        <begin position="645"/>
        <end position="654"/>
    </location>
</feature>
<dbReference type="CDD" id="cd21669">
    <property type="entry name" value="SMP_SF"/>
    <property type="match status" value="1"/>
</dbReference>
<feature type="region of interest" description="Disordered" evidence="7">
    <location>
        <begin position="641"/>
        <end position="713"/>
    </location>
</feature>
<name>A0AAW1QHH3_9CHLO</name>
<organism evidence="10 11">
    <name type="scientific">Apatococcus lobatus</name>
    <dbReference type="NCBI Taxonomy" id="904363"/>
    <lineage>
        <taxon>Eukaryota</taxon>
        <taxon>Viridiplantae</taxon>
        <taxon>Chlorophyta</taxon>
        <taxon>core chlorophytes</taxon>
        <taxon>Trebouxiophyceae</taxon>
        <taxon>Chlorellales</taxon>
        <taxon>Chlorellaceae</taxon>
        <taxon>Apatococcus</taxon>
    </lineage>
</organism>
<evidence type="ECO:0000256" key="3">
    <source>
        <dbReference type="ARBA" id="ARBA00023055"/>
    </source>
</evidence>
<sequence>MSIWTDLAAGGAVAKETVPPEGAAEVSKSVINGVFTSIVIFWQTIVQMPLQQLCLLALAAFIAAKMSKKRAEVQAASSKARMQALHDGQQQFSVSESFTAGWVNVILRQLWPTVIEAKGSQLAKKGLQKVLTKVLNEQGNKGPLKYLEGIEVEEVTLGMVPPRLHVCHARFSPSHNYLQLETEVDVYSSGFQLVIVPSMKATPLTGPVKGRVAVTHFSGRARLLLGLHLFSRSPGVKNIDISFLEDPTFDVRLTPMGLTVTDFPGVLAAIKSQLAKLMAKQMVEPKRKTIDVEKIWLDKRAEKGSGPGGMLCLTLVQARDLWYPGTKPKSGAEVDAYVEIRYSGEVFRTPCVRGSPRPSWNWQFDVRLPEPPKGQAPGSSGIFRLEVLDARATGDPGLLGMADVNLRDLGLQANQPAEAFWLPLKGSQQGAVQLAVQLLMKETPPPPGPLARSGTARARTLVEHASDRKAGPATVADVIEGKEELVGLLAAEKSRRRMAEERFAAALSDLEKLRGKLKKVEKAEEKKSGQDPGQTRPDLDHFSPGQKMKHDGTADTGPQQGPPLNMDAETAASRAPGDMIEADAMAPNHAQQHAQEAGSRQQPGMGPSGQGHGHHEQDRPPDAPLLANEETIDRATRAAINANLDRPDRSDQAEPRSPPSNEQQYNRRTEAHRHISEGPQAAAYPGWQGGRGRPLEQAQEPSQASSSHGQQPEIQAANHDPMQKGLLRDAQLTRMQQHADVDALLAKIAKLERKLLEEEEGRKSEVARAEARVRSLEGELAAEHKRRLAEQLRALVQGAPFIFHKAHSAEQRTIWYSPAKGVLRWATQRLPAGGTEALQANSPSRSRDNQQMPEPKERHVSVKKITAVDAGIGHFPKQESAGAWEGIKGLIPGLNKKGMEKAVSAVNESRALSICFHGNTALHLELPLAGNGRSRQEWLVAFQDLADQNYQQQIAAMSPRED</sequence>
<evidence type="ECO:0000256" key="4">
    <source>
        <dbReference type="ARBA" id="ARBA00023121"/>
    </source>
</evidence>
<evidence type="ECO:0000313" key="11">
    <source>
        <dbReference type="Proteomes" id="UP001438707"/>
    </source>
</evidence>
<feature type="compositionally biased region" description="Basic and acidic residues" evidence="7">
    <location>
        <begin position="518"/>
        <end position="529"/>
    </location>
</feature>
<dbReference type="CDD" id="cd00030">
    <property type="entry name" value="C2"/>
    <property type="match status" value="1"/>
</dbReference>
<keyword evidence="4" id="KW-0446">Lipid-binding</keyword>
<dbReference type="EMBL" id="JALJOS010000042">
    <property type="protein sequence ID" value="KAK9820905.1"/>
    <property type="molecule type" value="Genomic_DNA"/>
</dbReference>
<evidence type="ECO:0000256" key="2">
    <source>
        <dbReference type="ARBA" id="ARBA00022448"/>
    </source>
</evidence>
<dbReference type="PROSITE" id="PS51847">
    <property type="entry name" value="SMP"/>
    <property type="match status" value="1"/>
</dbReference>
<dbReference type="InterPro" id="IPR031468">
    <property type="entry name" value="SMP_LBD"/>
</dbReference>
<dbReference type="Gene3D" id="2.60.40.150">
    <property type="entry name" value="C2 domain"/>
    <property type="match status" value="1"/>
</dbReference>
<reference evidence="10 11" key="1">
    <citation type="journal article" date="2024" name="Nat. Commun.">
        <title>Phylogenomics reveals the evolutionary origins of lichenization in chlorophyte algae.</title>
        <authorList>
            <person name="Puginier C."/>
            <person name="Libourel C."/>
            <person name="Otte J."/>
            <person name="Skaloud P."/>
            <person name="Haon M."/>
            <person name="Grisel S."/>
            <person name="Petersen M."/>
            <person name="Berrin J.G."/>
            <person name="Delaux P.M."/>
            <person name="Dal Grande F."/>
            <person name="Keller J."/>
        </authorList>
    </citation>
    <scope>NUCLEOTIDE SEQUENCE [LARGE SCALE GENOMIC DNA]</scope>
    <source>
        <strain evidence="10 11">SAG 2145</strain>
    </source>
</reference>
<keyword evidence="5" id="KW-0472">Membrane</keyword>
<feature type="domain" description="SMP-LTD" evidence="9">
    <location>
        <begin position="96"/>
        <end position="293"/>
    </location>
</feature>
<feature type="compositionally biased region" description="Polar residues" evidence="7">
    <location>
        <begin position="838"/>
        <end position="852"/>
    </location>
</feature>
<keyword evidence="11" id="KW-1185">Reference proteome</keyword>
<feature type="region of interest" description="Disordered" evidence="7">
    <location>
        <begin position="834"/>
        <end position="860"/>
    </location>
</feature>
<evidence type="ECO:0000256" key="7">
    <source>
        <dbReference type="SAM" id="MobiDB-lite"/>
    </source>
</evidence>
<keyword evidence="2" id="KW-0813">Transport</keyword>
<dbReference type="GO" id="GO:0016020">
    <property type="term" value="C:membrane"/>
    <property type="evidence" value="ECO:0007669"/>
    <property type="project" value="UniProtKB-SubCell"/>
</dbReference>
<dbReference type="InterPro" id="IPR052847">
    <property type="entry name" value="Ext_Synaptotagmin/KAHRP-like"/>
</dbReference>
<dbReference type="Pfam" id="PF00168">
    <property type="entry name" value="C2"/>
    <property type="match status" value="1"/>
</dbReference>
<dbReference type="InterPro" id="IPR035892">
    <property type="entry name" value="C2_domain_sf"/>
</dbReference>
<evidence type="ECO:0000259" key="8">
    <source>
        <dbReference type="PROSITE" id="PS50004"/>
    </source>
</evidence>
<evidence type="ECO:0000256" key="1">
    <source>
        <dbReference type="ARBA" id="ARBA00004370"/>
    </source>
</evidence>
<dbReference type="InterPro" id="IPR000008">
    <property type="entry name" value="C2_dom"/>
</dbReference>
<dbReference type="AlphaFoldDB" id="A0AAW1QHH3"/>
<gene>
    <name evidence="10" type="ORF">WJX74_004385</name>
</gene>
<dbReference type="PROSITE" id="PS50004">
    <property type="entry name" value="C2"/>
    <property type="match status" value="1"/>
</dbReference>
<feature type="region of interest" description="Disordered" evidence="7">
    <location>
        <begin position="587"/>
        <end position="624"/>
    </location>
</feature>
<dbReference type="PANTHER" id="PTHR47042:SF4">
    <property type="entry name" value="OS02G0313700 PROTEIN"/>
    <property type="match status" value="1"/>
</dbReference>
<dbReference type="GO" id="GO:0006869">
    <property type="term" value="P:lipid transport"/>
    <property type="evidence" value="ECO:0007669"/>
    <property type="project" value="UniProtKB-KW"/>
</dbReference>
<evidence type="ECO:0000313" key="10">
    <source>
        <dbReference type="EMBL" id="KAK9820905.1"/>
    </source>
</evidence>
<evidence type="ECO:0000256" key="6">
    <source>
        <dbReference type="SAM" id="Coils"/>
    </source>
</evidence>
<feature type="domain" description="C2" evidence="8">
    <location>
        <begin position="291"/>
        <end position="422"/>
    </location>
</feature>
<feature type="compositionally biased region" description="Low complexity" evidence="7">
    <location>
        <begin position="696"/>
        <end position="707"/>
    </location>
</feature>
<proteinExistence type="predicted"/>
<feature type="coiled-coil region" evidence="6">
    <location>
        <begin position="734"/>
        <end position="786"/>
    </location>
</feature>
<accession>A0AAW1QHH3</accession>
<comment type="subcellular location">
    <subcellularLocation>
        <location evidence="1">Membrane</location>
    </subcellularLocation>
</comment>
<keyword evidence="3" id="KW-0445">Lipid transport</keyword>
<feature type="compositionally biased region" description="Polar residues" evidence="7">
    <location>
        <begin position="589"/>
        <end position="602"/>
    </location>
</feature>
<feature type="region of interest" description="Disordered" evidence="7">
    <location>
        <begin position="518"/>
        <end position="572"/>
    </location>
</feature>
<comment type="caution">
    <text evidence="10">The sequence shown here is derived from an EMBL/GenBank/DDBJ whole genome shotgun (WGS) entry which is preliminary data.</text>
</comment>
<dbReference type="PANTHER" id="PTHR47042">
    <property type="entry name" value="C2 DOMAIN-CONTAINING PROTEIN-LIKE"/>
    <property type="match status" value="1"/>
</dbReference>
<evidence type="ECO:0000256" key="5">
    <source>
        <dbReference type="ARBA" id="ARBA00023136"/>
    </source>
</evidence>
<dbReference type="SMART" id="SM00239">
    <property type="entry name" value="C2"/>
    <property type="match status" value="1"/>
</dbReference>